<feature type="active site" description="Phosphoserine intermediate" evidence="2">
    <location>
        <position position="226"/>
    </location>
</feature>
<feature type="binding site" evidence="3">
    <location>
        <position position="285"/>
    </location>
    <ligand>
        <name>Mg(2+)</name>
        <dbReference type="ChEBI" id="CHEBI:18420"/>
    </ligand>
</feature>
<keyword evidence="6" id="KW-1185">Reference proteome</keyword>
<feature type="binding site" evidence="3">
    <location>
        <position position="491"/>
    </location>
    <ligand>
        <name>Zn(2+)</name>
        <dbReference type="ChEBI" id="CHEBI:29105"/>
        <label>2</label>
    </ligand>
</feature>
<evidence type="ECO:0000256" key="4">
    <source>
        <dbReference type="RuleBase" id="RU003946"/>
    </source>
</evidence>
<dbReference type="AlphaFoldDB" id="A0AAD4EWG2"/>
<comment type="caution">
    <text evidence="5">The sequence shown here is derived from an EMBL/GenBank/DDBJ whole genome shotgun (WGS) entry which is preliminary data.</text>
</comment>
<dbReference type="Proteomes" id="UP001197093">
    <property type="component" value="Unassembled WGS sequence"/>
</dbReference>
<dbReference type="CDD" id="cd16012">
    <property type="entry name" value="ALP"/>
    <property type="match status" value="1"/>
</dbReference>
<protein>
    <recommendedName>
        <fullName evidence="1">alkaline phosphatase</fullName>
        <ecNumber evidence="1">3.1.3.1</ecNumber>
    </recommendedName>
</protein>
<dbReference type="PANTHER" id="PTHR11596:SF72">
    <property type="entry name" value="ALKALINE PHOSPHATASE"/>
    <property type="match status" value="1"/>
</dbReference>
<dbReference type="Gene3D" id="3.40.720.10">
    <property type="entry name" value="Alkaline Phosphatase, subunit A"/>
    <property type="match status" value="1"/>
</dbReference>
<feature type="binding site" evidence="3">
    <location>
        <position position="287"/>
    </location>
    <ligand>
        <name>Mg(2+)</name>
        <dbReference type="ChEBI" id="CHEBI:18420"/>
    </ligand>
</feature>
<accession>A0AAD4EWG2</accession>
<evidence type="ECO:0000256" key="3">
    <source>
        <dbReference type="PIRSR" id="PIRSR601952-2"/>
    </source>
</evidence>
<feature type="binding site" evidence="3">
    <location>
        <position position="449"/>
    </location>
    <ligand>
        <name>Zn(2+)</name>
        <dbReference type="ChEBI" id="CHEBI:29105"/>
        <label>2</label>
    </ligand>
</feature>
<feature type="binding site" evidence="3">
    <location>
        <position position="177"/>
    </location>
    <ligand>
        <name>Mg(2+)</name>
        <dbReference type="ChEBI" id="CHEBI:18420"/>
    </ligand>
</feature>
<keyword evidence="3" id="KW-0460">Magnesium</keyword>
<sequence>MGDVLARLRFVGDLSDGNWTRMAPAARLLRTHVLGRPYVIPERDFLPGQEFDIRFEIHAPKNGSEAYNNGVPDEKFTATIAKDGHKEQSIAEFFKQSEPALEKWTFSWFEDLFAQDAKTPSVVNVASKAYRRVALYEPGDYTVTLNYYNGKKTTAKWTVRPLATKKKAKNVIFFIGDGMTTNMITAARLLAHKTVNGRYQTLLSLDEFPVLGHQMTHSIDSYITDSANSASALYTGHKSSVNALGVYADSSADPLDDPKVETIVELLVRIWGSAWGAVSTAFMADATPTALTAHSRLRSRYAAVVDQVLNGVSNYTWTNHGGPDAYFGGGAEQFIAGSGSPGGKDFYAEFAKKGYSVSWNKTALQAAPNDKKALGIFCKSNLPVWLDRNIFPDNIKTLKNDPSGADSAALDLPGFKDMTLKAVDILHKRGDKKGFFLMAEAASIDKQMHALDYDRALGDLLEMDDTIRATIEKLKALNILDETLIVVSADHGHGFDVFGSSDTKYAAAQHDDRGKRNAIGVYQNSGLSQYTQPKEGVSYGTGANFPLNWDPRYVIAAGLGANPDHRETFGVGKKPRTPASVGANGEVYVNPTDRPEGFVVNGTLPTNEAQGVHSLTDVPVYARGPCQETFGGTYNNIDVFYKIANCLGLGQPKNVTSGAGGGCVSKPKPNKPRA</sequence>
<dbReference type="EMBL" id="JAHCVI010000002">
    <property type="protein sequence ID" value="KAG7288941.1"/>
    <property type="molecule type" value="Genomic_DNA"/>
</dbReference>
<dbReference type="PANTHER" id="PTHR11596">
    <property type="entry name" value="ALKALINE PHOSPHATASE"/>
    <property type="match status" value="1"/>
</dbReference>
<name>A0AAD4EWG2_9PEZI</name>
<gene>
    <name evidence="5" type="ORF">NEMBOFW57_005301</name>
</gene>
<dbReference type="InterPro" id="IPR001952">
    <property type="entry name" value="Alkaline_phosphatase"/>
</dbReference>
<dbReference type="InterPro" id="IPR017850">
    <property type="entry name" value="Alkaline_phosphatase_core_sf"/>
</dbReference>
<dbReference type="EC" id="3.1.3.1" evidence="1"/>
<dbReference type="SUPFAM" id="SSF53649">
    <property type="entry name" value="Alkaline phosphatase-like"/>
    <property type="match status" value="1"/>
</dbReference>
<comment type="cofactor">
    <cofactor evidence="3">
        <name>Zn(2+)</name>
        <dbReference type="ChEBI" id="CHEBI:29105"/>
    </cofactor>
    <text evidence="3">Binds 2 Zn(2+) ions.</text>
</comment>
<evidence type="ECO:0000313" key="5">
    <source>
        <dbReference type="EMBL" id="KAG7288941.1"/>
    </source>
</evidence>
<comment type="similarity">
    <text evidence="4">Belongs to the alkaline phosphatase family.</text>
</comment>
<evidence type="ECO:0000256" key="1">
    <source>
        <dbReference type="ARBA" id="ARBA00012647"/>
    </source>
</evidence>
<reference evidence="5" key="1">
    <citation type="submission" date="2023-02" db="EMBL/GenBank/DDBJ databases">
        <authorList>
            <person name="Palmer J.M."/>
        </authorList>
    </citation>
    <scope>NUCLEOTIDE SEQUENCE</scope>
    <source>
        <strain evidence="5">FW57</strain>
    </source>
</reference>
<keyword evidence="3" id="KW-0479">Metal-binding</keyword>
<comment type="cofactor">
    <cofactor evidence="3">
        <name>Mg(2+)</name>
        <dbReference type="ChEBI" id="CHEBI:18420"/>
    </cofactor>
    <text evidence="3">Binds 1 Mg(2+) ion.</text>
</comment>
<dbReference type="GO" id="GO:0004035">
    <property type="term" value="F:alkaline phosphatase activity"/>
    <property type="evidence" value="ECO:0007669"/>
    <property type="project" value="UniProtKB-EC"/>
</dbReference>
<proteinExistence type="inferred from homology"/>
<keyword evidence="3" id="KW-0862">Zinc</keyword>
<dbReference type="SMART" id="SM00098">
    <property type="entry name" value="alkPPc"/>
    <property type="match status" value="1"/>
</dbReference>
<dbReference type="PRINTS" id="PR00113">
    <property type="entry name" value="ALKPHPHTASE"/>
</dbReference>
<feature type="binding site" evidence="3">
    <location>
        <position position="440"/>
    </location>
    <ligand>
        <name>Mg(2+)</name>
        <dbReference type="ChEBI" id="CHEBI:18420"/>
    </ligand>
</feature>
<evidence type="ECO:0000256" key="2">
    <source>
        <dbReference type="PIRSR" id="PIRSR601952-1"/>
    </source>
</evidence>
<feature type="binding site" evidence="3">
    <location>
        <position position="445"/>
    </location>
    <ligand>
        <name>Zn(2+)</name>
        <dbReference type="ChEBI" id="CHEBI:29105"/>
        <label>2</label>
    </ligand>
</feature>
<dbReference type="Pfam" id="PF00245">
    <property type="entry name" value="Alk_phosphatase"/>
    <property type="match status" value="1"/>
</dbReference>
<dbReference type="GO" id="GO:0046872">
    <property type="term" value="F:metal ion binding"/>
    <property type="evidence" value="ECO:0007669"/>
    <property type="project" value="UniProtKB-KW"/>
</dbReference>
<organism evidence="5 6">
    <name type="scientific">Staphylotrichum longicolle</name>
    <dbReference type="NCBI Taxonomy" id="669026"/>
    <lineage>
        <taxon>Eukaryota</taxon>
        <taxon>Fungi</taxon>
        <taxon>Dikarya</taxon>
        <taxon>Ascomycota</taxon>
        <taxon>Pezizomycotina</taxon>
        <taxon>Sordariomycetes</taxon>
        <taxon>Sordariomycetidae</taxon>
        <taxon>Sordariales</taxon>
        <taxon>Chaetomiaceae</taxon>
        <taxon>Staphylotrichum</taxon>
    </lineage>
</organism>
<feature type="binding site" evidence="3">
    <location>
        <position position="613"/>
    </location>
    <ligand>
        <name>Zn(2+)</name>
        <dbReference type="ChEBI" id="CHEBI:29105"/>
        <label>2</label>
    </ligand>
</feature>
<feature type="binding site" evidence="3">
    <location>
        <position position="490"/>
    </location>
    <ligand>
        <name>Zn(2+)</name>
        <dbReference type="ChEBI" id="CHEBI:29105"/>
        <label>2</label>
    </ligand>
</feature>
<evidence type="ECO:0000313" key="6">
    <source>
        <dbReference type="Proteomes" id="UP001197093"/>
    </source>
</evidence>